<evidence type="ECO:0000313" key="4">
    <source>
        <dbReference type="Proteomes" id="UP000197783"/>
    </source>
</evidence>
<dbReference type="InterPro" id="IPR038610">
    <property type="entry name" value="FliK-like_C_sf"/>
</dbReference>
<comment type="caution">
    <text evidence="3">The sequence shown here is derived from an EMBL/GenBank/DDBJ whole genome shotgun (WGS) entry which is preliminary data.</text>
</comment>
<dbReference type="Pfam" id="PF02120">
    <property type="entry name" value="Flg_hook"/>
    <property type="match status" value="1"/>
</dbReference>
<protein>
    <submittedName>
        <fullName evidence="3">Flagellar hook-length control protein FliK</fullName>
    </submittedName>
</protein>
<dbReference type="InterPro" id="IPR021136">
    <property type="entry name" value="Flagellar_hook_control-like_C"/>
</dbReference>
<name>A0A245ZF18_9SPHN</name>
<evidence type="ECO:0000259" key="2">
    <source>
        <dbReference type="Pfam" id="PF02120"/>
    </source>
</evidence>
<dbReference type="EMBL" id="NBBJ01000006">
    <property type="protein sequence ID" value="OWK28344.1"/>
    <property type="molecule type" value="Genomic_DNA"/>
</dbReference>
<accession>A0A245ZF18</accession>
<keyword evidence="3" id="KW-0966">Cell projection</keyword>
<sequence length="193" mass="20318">MPVSAPELTAAPPAPTLTGAALTSAPDKVTPPQAPLAAPAAPEPEVAARAGHVGHATGVAIAKRITAGGEELTVRLNPAEFGKVEVRMAFDDRGTLRAVIAVERPEALELLRRDSADLTRAVVDAGIRADQQSFRFDARSGGGDAQGFWQRQQQQQQRHQQSGGHGSENHVSAGPQEPAYQQLRTAGRVNLMA</sequence>
<reference evidence="3 4" key="1">
    <citation type="submission" date="2017-03" db="EMBL/GenBank/DDBJ databases">
        <title>Genome sequence of Sphingomonas mucosissima DSM 17494.</title>
        <authorList>
            <person name="Poehlein A."/>
            <person name="Wuebbeler J.H."/>
            <person name="Steinbuechel A."/>
            <person name="Daniel R."/>
        </authorList>
    </citation>
    <scope>NUCLEOTIDE SEQUENCE [LARGE SCALE GENOMIC DNA]</scope>
    <source>
        <strain evidence="3 4">DSM 17494</strain>
    </source>
</reference>
<feature type="region of interest" description="Disordered" evidence="1">
    <location>
        <begin position="1"/>
        <end position="46"/>
    </location>
</feature>
<dbReference type="AlphaFoldDB" id="A0A245ZF18"/>
<keyword evidence="3" id="KW-0969">Cilium</keyword>
<dbReference type="Proteomes" id="UP000197783">
    <property type="component" value="Unassembled WGS sequence"/>
</dbReference>
<feature type="domain" description="Flagellar hook-length control protein-like C-terminal" evidence="2">
    <location>
        <begin position="61"/>
        <end position="138"/>
    </location>
</feature>
<feature type="compositionally biased region" description="Low complexity" evidence="1">
    <location>
        <begin position="150"/>
        <end position="162"/>
    </location>
</feature>
<evidence type="ECO:0000256" key="1">
    <source>
        <dbReference type="SAM" id="MobiDB-lite"/>
    </source>
</evidence>
<evidence type="ECO:0000313" key="3">
    <source>
        <dbReference type="EMBL" id="OWK28344.1"/>
    </source>
</evidence>
<gene>
    <name evidence="3" type="ORF">SPMU_32000</name>
</gene>
<keyword evidence="3" id="KW-0282">Flagellum</keyword>
<proteinExistence type="predicted"/>
<feature type="compositionally biased region" description="Low complexity" evidence="1">
    <location>
        <begin position="35"/>
        <end position="46"/>
    </location>
</feature>
<dbReference type="CDD" id="cd17470">
    <property type="entry name" value="T3SS_Flik_C"/>
    <property type="match status" value="1"/>
</dbReference>
<dbReference type="Gene3D" id="3.30.750.140">
    <property type="match status" value="1"/>
</dbReference>
<keyword evidence="4" id="KW-1185">Reference proteome</keyword>
<feature type="region of interest" description="Disordered" evidence="1">
    <location>
        <begin position="137"/>
        <end position="193"/>
    </location>
</feature>
<feature type="compositionally biased region" description="Low complexity" evidence="1">
    <location>
        <begin position="1"/>
        <end position="26"/>
    </location>
</feature>
<organism evidence="3 4">
    <name type="scientific">Sphingomonas mucosissima</name>
    <dbReference type="NCBI Taxonomy" id="370959"/>
    <lineage>
        <taxon>Bacteria</taxon>
        <taxon>Pseudomonadati</taxon>
        <taxon>Pseudomonadota</taxon>
        <taxon>Alphaproteobacteria</taxon>
        <taxon>Sphingomonadales</taxon>
        <taxon>Sphingomonadaceae</taxon>
        <taxon>Sphingomonas</taxon>
    </lineage>
</organism>